<dbReference type="NCBIfam" id="NF004790">
    <property type="entry name" value="PRK06136.1"/>
    <property type="match status" value="1"/>
</dbReference>
<comment type="similarity">
    <text evidence="1 8">Belongs to the precorrin methyltransferase family.</text>
</comment>
<dbReference type="InterPro" id="IPR035996">
    <property type="entry name" value="4pyrrol_Methylase_sf"/>
</dbReference>
<dbReference type="NCBIfam" id="TIGR01469">
    <property type="entry name" value="cobA_cysG_Cterm"/>
    <property type="match status" value="1"/>
</dbReference>
<dbReference type="Gene3D" id="3.40.1010.10">
    <property type="entry name" value="Cobalt-precorrin-4 Transmethylase, Domain 1"/>
    <property type="match status" value="1"/>
</dbReference>
<name>A0A1H3U7V1_9BACT</name>
<evidence type="ECO:0000256" key="2">
    <source>
        <dbReference type="ARBA" id="ARBA00012162"/>
    </source>
</evidence>
<keyword evidence="5" id="KW-0949">S-adenosyl-L-methionine</keyword>
<keyword evidence="6" id="KW-0627">Porphyrin biosynthesis</keyword>
<organism evidence="10 11">
    <name type="scientific">Rhodonellum ikkaensis</name>
    <dbReference type="NCBI Taxonomy" id="336829"/>
    <lineage>
        <taxon>Bacteria</taxon>
        <taxon>Pseudomonadati</taxon>
        <taxon>Bacteroidota</taxon>
        <taxon>Cytophagia</taxon>
        <taxon>Cytophagales</taxon>
        <taxon>Cytophagaceae</taxon>
        <taxon>Rhodonellum</taxon>
    </lineage>
</organism>
<evidence type="ECO:0000313" key="10">
    <source>
        <dbReference type="EMBL" id="SDZ57629.1"/>
    </source>
</evidence>
<evidence type="ECO:0000256" key="7">
    <source>
        <dbReference type="ARBA" id="ARBA00025705"/>
    </source>
</evidence>
<dbReference type="Gene3D" id="3.30.950.10">
    <property type="entry name" value="Methyltransferase, Cobalt-precorrin-4 Transmethylase, Domain 2"/>
    <property type="match status" value="1"/>
</dbReference>
<dbReference type="PANTHER" id="PTHR45790:SF3">
    <property type="entry name" value="S-ADENOSYL-L-METHIONINE-DEPENDENT UROPORPHYRINOGEN III METHYLTRANSFERASE, CHLOROPLASTIC"/>
    <property type="match status" value="1"/>
</dbReference>
<comment type="pathway">
    <text evidence="7">Porphyrin-containing compound metabolism; siroheme biosynthesis; precorrin-2 from uroporphyrinogen III: step 1/1.</text>
</comment>
<dbReference type="PROSITE" id="PS00839">
    <property type="entry name" value="SUMT_1"/>
    <property type="match status" value="1"/>
</dbReference>
<evidence type="ECO:0000313" key="11">
    <source>
        <dbReference type="Proteomes" id="UP000199663"/>
    </source>
</evidence>
<dbReference type="EC" id="2.1.1.107" evidence="2"/>
<evidence type="ECO:0000259" key="9">
    <source>
        <dbReference type="Pfam" id="PF00590"/>
    </source>
</evidence>
<dbReference type="InterPro" id="IPR014777">
    <property type="entry name" value="4pyrrole_Mease_sub1"/>
</dbReference>
<reference evidence="10 11" key="1">
    <citation type="submission" date="2016-10" db="EMBL/GenBank/DDBJ databases">
        <authorList>
            <person name="Varghese N."/>
            <person name="Submissions S."/>
        </authorList>
    </citation>
    <scope>NUCLEOTIDE SEQUENCE [LARGE SCALE GENOMIC DNA]</scope>
    <source>
        <strain evidence="10 11">DSM 17997</strain>
    </source>
</reference>
<dbReference type="InterPro" id="IPR050161">
    <property type="entry name" value="Siro_Cobalamin_biosynth"/>
</dbReference>
<accession>A0A1H3U7V1</accession>
<evidence type="ECO:0000256" key="6">
    <source>
        <dbReference type="ARBA" id="ARBA00023244"/>
    </source>
</evidence>
<dbReference type="InterPro" id="IPR000878">
    <property type="entry name" value="4pyrrol_Mease"/>
</dbReference>
<evidence type="ECO:0000256" key="3">
    <source>
        <dbReference type="ARBA" id="ARBA00022603"/>
    </source>
</evidence>
<dbReference type="CDD" id="cd11642">
    <property type="entry name" value="SUMT"/>
    <property type="match status" value="1"/>
</dbReference>
<proteinExistence type="inferred from homology"/>
<protein>
    <recommendedName>
        <fullName evidence="2">uroporphyrinogen-III C-methyltransferase</fullName>
        <ecNumber evidence="2">2.1.1.107</ecNumber>
    </recommendedName>
</protein>
<dbReference type="InterPro" id="IPR003043">
    <property type="entry name" value="Uropor_MeTrfase_CS"/>
</dbReference>
<gene>
    <name evidence="10" type="ORF">SAMN05444412_1303</name>
</gene>
<dbReference type="EMBL" id="FNQC01000030">
    <property type="protein sequence ID" value="SDZ57629.1"/>
    <property type="molecule type" value="Genomic_DNA"/>
</dbReference>
<dbReference type="RefSeq" id="WP_019600623.1">
    <property type="nucleotide sequence ID" value="NZ_FNQC01000030.1"/>
</dbReference>
<evidence type="ECO:0000256" key="4">
    <source>
        <dbReference type="ARBA" id="ARBA00022679"/>
    </source>
</evidence>
<keyword evidence="3 8" id="KW-0489">Methyltransferase</keyword>
<dbReference type="SUPFAM" id="SSF53790">
    <property type="entry name" value="Tetrapyrrole methylase"/>
    <property type="match status" value="1"/>
</dbReference>
<dbReference type="Proteomes" id="UP000199663">
    <property type="component" value="Unassembled WGS sequence"/>
</dbReference>
<dbReference type="InterPro" id="IPR014776">
    <property type="entry name" value="4pyrrole_Mease_sub2"/>
</dbReference>
<feature type="domain" description="Tetrapyrrole methylase" evidence="9">
    <location>
        <begin position="7"/>
        <end position="214"/>
    </location>
</feature>
<comment type="caution">
    <text evidence="10">The sequence shown here is derived from an EMBL/GenBank/DDBJ whole genome shotgun (WGS) entry which is preliminary data.</text>
</comment>
<dbReference type="PANTHER" id="PTHR45790">
    <property type="entry name" value="SIROHEME SYNTHASE-RELATED"/>
    <property type="match status" value="1"/>
</dbReference>
<dbReference type="Pfam" id="PF00590">
    <property type="entry name" value="TP_methylase"/>
    <property type="match status" value="1"/>
</dbReference>
<dbReference type="InterPro" id="IPR006366">
    <property type="entry name" value="CobA/CysG_C"/>
</dbReference>
<dbReference type="PROSITE" id="PS00840">
    <property type="entry name" value="SUMT_2"/>
    <property type="match status" value="1"/>
</dbReference>
<keyword evidence="11" id="KW-1185">Reference proteome</keyword>
<evidence type="ECO:0000256" key="8">
    <source>
        <dbReference type="RuleBase" id="RU003960"/>
    </source>
</evidence>
<keyword evidence="4 8" id="KW-0808">Transferase</keyword>
<evidence type="ECO:0000256" key="5">
    <source>
        <dbReference type="ARBA" id="ARBA00022691"/>
    </source>
</evidence>
<sequence>MKRIEPKLSLVGAGPGDPELITLKGVKTLQSADVVLYDALANEALLDYAPETALRIYVGKRAGQHYQQQEEINKMIVGYAKTMGHVVRLKGGDPYIFGRGHEELEYAQAHGVPASYVPGISSSIAVPGLCGIPLTKRGINESFWVVTGTLKDGSLSHDLPLAAQSTATVVILMGLSKLQEITALFQKYRGTEEPIALIENGSLPQERLLVSGLGKVVELQEEKRIKAPAIIVIGEVIRAQSQSLSMLHEHLLRDARIGV</sequence>
<evidence type="ECO:0000256" key="1">
    <source>
        <dbReference type="ARBA" id="ARBA00005879"/>
    </source>
</evidence>